<reference evidence="4" key="1">
    <citation type="journal article" date="2010" name="Nature">
        <title>The Amphimedon queenslandica genome and the evolution of animal complexity.</title>
        <authorList>
            <person name="Srivastava M."/>
            <person name="Simakov O."/>
            <person name="Chapman J."/>
            <person name="Fahey B."/>
            <person name="Gauthier M.E."/>
            <person name="Mitros T."/>
            <person name="Richards G.S."/>
            <person name="Conaco C."/>
            <person name="Dacre M."/>
            <person name="Hellsten U."/>
            <person name="Larroux C."/>
            <person name="Putnam N.H."/>
            <person name="Stanke M."/>
            <person name="Adamska M."/>
            <person name="Darling A."/>
            <person name="Degnan S.M."/>
            <person name="Oakley T.H."/>
            <person name="Plachetzki D.C."/>
            <person name="Zhai Y."/>
            <person name="Adamski M."/>
            <person name="Calcino A."/>
            <person name="Cummins S.F."/>
            <person name="Goodstein D.M."/>
            <person name="Harris C."/>
            <person name="Jackson D.J."/>
            <person name="Leys S.P."/>
            <person name="Shu S."/>
            <person name="Woodcroft B.J."/>
            <person name="Vervoort M."/>
            <person name="Kosik K.S."/>
            <person name="Manning G."/>
            <person name="Degnan B.M."/>
            <person name="Rokhsar D.S."/>
        </authorList>
    </citation>
    <scope>NUCLEOTIDE SEQUENCE [LARGE SCALE GENOMIC DNA]</scope>
</reference>
<dbReference type="AlphaFoldDB" id="A0AAN0IQB3"/>
<dbReference type="PANTHER" id="PTHR12828">
    <property type="entry name" value="PROTEASOME MATURATION PROTEIN UMP1"/>
    <property type="match status" value="1"/>
</dbReference>
<keyword evidence="4" id="KW-1185">Reference proteome</keyword>
<evidence type="ECO:0008006" key="5">
    <source>
        <dbReference type="Google" id="ProtNLM"/>
    </source>
</evidence>
<sequence>MEKMAGNPDLVTPFGTGPVTSSVSLKTPASEYNVHDTFRYGFKSAKSDLTPSHPLEASEANFAANREAFVMQSLRNSQGLHAPLRLEMERKMASKIQRIPPLESSMIALETLLGQDETISVEELLDNPSDSPVLVNGRAVMEKRLKMF</sequence>
<dbReference type="GO" id="GO:0005737">
    <property type="term" value="C:cytoplasm"/>
    <property type="evidence" value="ECO:0007669"/>
    <property type="project" value="TreeGrafter"/>
</dbReference>
<reference evidence="3" key="2">
    <citation type="submission" date="2024-06" db="UniProtKB">
        <authorList>
            <consortium name="EnsemblMetazoa"/>
        </authorList>
    </citation>
    <scope>IDENTIFICATION</scope>
</reference>
<proteinExistence type="inferred from homology"/>
<evidence type="ECO:0000256" key="1">
    <source>
        <dbReference type="ARBA" id="ARBA00023186"/>
    </source>
</evidence>
<dbReference type="Pfam" id="PF05348">
    <property type="entry name" value="UMP1"/>
    <property type="match status" value="1"/>
</dbReference>
<dbReference type="GO" id="GO:0043248">
    <property type="term" value="P:proteasome assembly"/>
    <property type="evidence" value="ECO:0007669"/>
    <property type="project" value="InterPro"/>
</dbReference>
<dbReference type="EnsemblMetazoa" id="XM_011408856.2">
    <property type="protein sequence ID" value="XP_011407158.1"/>
    <property type="gene ID" value="LOC105314593"/>
</dbReference>
<dbReference type="Proteomes" id="UP000007879">
    <property type="component" value="Unassembled WGS sequence"/>
</dbReference>
<dbReference type="KEGG" id="aqu:105314593"/>
<evidence type="ECO:0000256" key="2">
    <source>
        <dbReference type="ARBA" id="ARBA00043974"/>
    </source>
</evidence>
<keyword evidence="1" id="KW-0143">Chaperone</keyword>
<dbReference type="RefSeq" id="XP_011407158.1">
    <property type="nucleotide sequence ID" value="XM_011408856.2"/>
</dbReference>
<protein>
    <recommendedName>
        <fullName evidence="5">Proteasome maturation protein</fullName>
    </recommendedName>
</protein>
<dbReference type="InterPro" id="IPR008012">
    <property type="entry name" value="Ump1"/>
</dbReference>
<name>A0AAN0IQB3_AMPQE</name>
<dbReference type="GeneID" id="105314593"/>
<organism evidence="3 4">
    <name type="scientific">Amphimedon queenslandica</name>
    <name type="common">Sponge</name>
    <dbReference type="NCBI Taxonomy" id="400682"/>
    <lineage>
        <taxon>Eukaryota</taxon>
        <taxon>Metazoa</taxon>
        <taxon>Porifera</taxon>
        <taxon>Demospongiae</taxon>
        <taxon>Heteroscleromorpha</taxon>
        <taxon>Haplosclerida</taxon>
        <taxon>Niphatidae</taxon>
        <taxon>Amphimedon</taxon>
    </lineage>
</organism>
<dbReference type="GO" id="GO:0005634">
    <property type="term" value="C:nucleus"/>
    <property type="evidence" value="ECO:0007669"/>
    <property type="project" value="TreeGrafter"/>
</dbReference>
<dbReference type="PANTHER" id="PTHR12828:SF3">
    <property type="entry name" value="PROTEASOME MATURATION PROTEIN"/>
    <property type="match status" value="1"/>
</dbReference>
<evidence type="ECO:0000313" key="3">
    <source>
        <dbReference type="EnsemblMetazoa" id="XP_011407158.1"/>
    </source>
</evidence>
<evidence type="ECO:0000313" key="4">
    <source>
        <dbReference type="Proteomes" id="UP000007879"/>
    </source>
</evidence>
<accession>A0AAN0IQB3</accession>
<comment type="similarity">
    <text evidence="2">Belongs to the POMP/UMP1 family.</text>
</comment>